<evidence type="ECO:0000256" key="1">
    <source>
        <dbReference type="ARBA" id="ARBA00022692"/>
    </source>
</evidence>
<dbReference type="PANTHER" id="PTHR23534">
    <property type="entry name" value="MFS PERMEASE"/>
    <property type="match status" value="1"/>
</dbReference>
<dbReference type="PANTHER" id="PTHR23534:SF1">
    <property type="entry name" value="MAJOR FACILITATOR SUPERFAMILY PROTEIN"/>
    <property type="match status" value="1"/>
</dbReference>
<gene>
    <name evidence="6" type="ORF">HA482_10185</name>
</gene>
<protein>
    <submittedName>
        <fullName evidence="6">MFS transporter</fullName>
    </submittedName>
</protein>
<feature type="transmembrane region" description="Helical" evidence="4">
    <location>
        <begin position="100"/>
        <end position="124"/>
    </location>
</feature>
<feature type="transmembrane region" description="Helical" evidence="4">
    <location>
        <begin position="278"/>
        <end position="294"/>
    </location>
</feature>
<feature type="transmembrane region" description="Helical" evidence="4">
    <location>
        <begin position="300"/>
        <end position="327"/>
    </location>
</feature>
<keyword evidence="3 4" id="KW-0472">Membrane</keyword>
<name>A0ABR7U586_9BRAD</name>
<keyword evidence="1 4" id="KW-0812">Transmembrane</keyword>
<evidence type="ECO:0000313" key="6">
    <source>
        <dbReference type="EMBL" id="MBC9978584.1"/>
    </source>
</evidence>
<dbReference type="PROSITE" id="PS50850">
    <property type="entry name" value="MFS"/>
    <property type="match status" value="1"/>
</dbReference>
<feature type="transmembrane region" description="Helical" evidence="4">
    <location>
        <begin position="136"/>
        <end position="158"/>
    </location>
</feature>
<feature type="transmembrane region" description="Helical" evidence="4">
    <location>
        <begin position="250"/>
        <end position="271"/>
    </location>
</feature>
<evidence type="ECO:0000256" key="3">
    <source>
        <dbReference type="ARBA" id="ARBA00023136"/>
    </source>
</evidence>
<dbReference type="Gene3D" id="1.20.1250.20">
    <property type="entry name" value="MFS general substrate transporter like domains"/>
    <property type="match status" value="1"/>
</dbReference>
<evidence type="ECO:0000313" key="7">
    <source>
        <dbReference type="Proteomes" id="UP000639516"/>
    </source>
</evidence>
<reference evidence="6 7" key="1">
    <citation type="journal article" date="2020" name="Arch. Microbiol.">
        <title>Bradyrhizobium campsiandrae sp. nov., a nitrogen-fixing bacterial strain isolated from a native leguminous tree from the Amazon adapted to flooded conditions.</title>
        <authorList>
            <person name="Cabral Michel D."/>
            <person name="Martins da Costa E."/>
            <person name="Azarias Guimaraes A."/>
            <person name="Soares de Carvalho T."/>
            <person name="Santos de Castro Caputo P."/>
            <person name="Willems A."/>
            <person name="de Souza Moreira F.M."/>
        </authorList>
    </citation>
    <scope>NUCLEOTIDE SEQUENCE [LARGE SCALE GENOMIC DNA]</scope>
    <source>
        <strain evidence="7">INPA 384B</strain>
    </source>
</reference>
<dbReference type="Pfam" id="PF07690">
    <property type="entry name" value="MFS_1"/>
    <property type="match status" value="1"/>
</dbReference>
<dbReference type="SUPFAM" id="SSF103473">
    <property type="entry name" value="MFS general substrate transporter"/>
    <property type="match status" value="1"/>
</dbReference>
<evidence type="ECO:0000259" key="5">
    <source>
        <dbReference type="PROSITE" id="PS50850"/>
    </source>
</evidence>
<dbReference type="InterPro" id="IPR036259">
    <property type="entry name" value="MFS_trans_sf"/>
</dbReference>
<dbReference type="Proteomes" id="UP000639516">
    <property type="component" value="Unassembled WGS sequence"/>
</dbReference>
<feature type="transmembrane region" description="Helical" evidence="4">
    <location>
        <begin position="52"/>
        <end position="71"/>
    </location>
</feature>
<feature type="transmembrane region" description="Helical" evidence="4">
    <location>
        <begin position="213"/>
        <end position="238"/>
    </location>
</feature>
<feature type="domain" description="Major facilitator superfamily (MFS) profile" evidence="5">
    <location>
        <begin position="212"/>
        <end position="398"/>
    </location>
</feature>
<feature type="transmembrane region" description="Helical" evidence="4">
    <location>
        <begin position="365"/>
        <end position="388"/>
    </location>
</feature>
<accession>A0ABR7U586</accession>
<feature type="transmembrane region" description="Helical" evidence="4">
    <location>
        <begin position="12"/>
        <end position="40"/>
    </location>
</feature>
<feature type="transmembrane region" description="Helical" evidence="4">
    <location>
        <begin position="164"/>
        <end position="186"/>
    </location>
</feature>
<evidence type="ECO:0000256" key="2">
    <source>
        <dbReference type="ARBA" id="ARBA00022989"/>
    </source>
</evidence>
<comment type="caution">
    <text evidence="6">The sequence shown here is derived from an EMBL/GenBank/DDBJ whole genome shotgun (WGS) entry which is preliminary data.</text>
</comment>
<dbReference type="RefSeq" id="WP_188102739.1">
    <property type="nucleotide sequence ID" value="NZ_JAANIH010000028.1"/>
</dbReference>
<dbReference type="EMBL" id="JAATTO010000012">
    <property type="protein sequence ID" value="MBC9978584.1"/>
    <property type="molecule type" value="Genomic_DNA"/>
</dbReference>
<dbReference type="InterPro" id="IPR011701">
    <property type="entry name" value="MFS"/>
</dbReference>
<proteinExistence type="predicted"/>
<organism evidence="6 7">
    <name type="scientific">Bradyrhizobium campsiandrae</name>
    <dbReference type="NCBI Taxonomy" id="1729892"/>
    <lineage>
        <taxon>Bacteria</taxon>
        <taxon>Pseudomonadati</taxon>
        <taxon>Pseudomonadota</taxon>
        <taxon>Alphaproteobacteria</taxon>
        <taxon>Hyphomicrobiales</taxon>
        <taxon>Nitrobacteraceae</taxon>
        <taxon>Bradyrhizobium</taxon>
    </lineage>
</organism>
<dbReference type="InterPro" id="IPR020846">
    <property type="entry name" value="MFS_dom"/>
</dbReference>
<keyword evidence="2 4" id="KW-1133">Transmembrane helix</keyword>
<sequence length="398" mass="40662">MTRPLIFHRNVLALTSAQAFGAAGPPIVISLGGLVGQILAPYKALTTLPVSLYTVGLALATIPVSLGIGLFGRRSVYLGGAILALLAGLTAAYGIITGSFAVFCIGTVLAGLNGACVQTYRFAAVDSVPAARRAKAISLVMMGGFVAAIIGPQAVIWTRDALPGFTFAGSFLTQSLFALVSFIVLLPLQVPPATTKTGPGGRSLVEIARTPKFLLAAVTGMVSYGTMGFLMTAAPIAMTGCGHTIGEAALGIQWHVLSMFGPSLVTGSLIARFGEARVTLTGLLLIVLSGIVALCDTGLLGFWTCLILVGVGWNLGFVGATSMVAGCCDPIERPRVQGLNDLLVFATTASGSLLAGGLMRTEWGWTAVGWTAAALALAMGAVLSLAICRSRAADMASA</sequence>
<feature type="transmembrane region" description="Helical" evidence="4">
    <location>
        <begin position="76"/>
        <end position="94"/>
    </location>
</feature>
<feature type="transmembrane region" description="Helical" evidence="4">
    <location>
        <begin position="339"/>
        <end position="359"/>
    </location>
</feature>
<keyword evidence="7" id="KW-1185">Reference proteome</keyword>
<evidence type="ECO:0000256" key="4">
    <source>
        <dbReference type="SAM" id="Phobius"/>
    </source>
</evidence>